<protein>
    <submittedName>
        <fullName evidence="1">Putative lipoprotein</fullName>
    </submittedName>
</protein>
<accession>A0A1W1BFZ0</accession>
<name>A0A1W1BFZ0_9ZZZZ</name>
<evidence type="ECO:0000313" key="1">
    <source>
        <dbReference type="EMBL" id="SFV52421.1"/>
    </source>
</evidence>
<proteinExistence type="predicted"/>
<dbReference type="EMBL" id="FPHB01000020">
    <property type="protein sequence ID" value="SFV52421.1"/>
    <property type="molecule type" value="Genomic_DNA"/>
</dbReference>
<dbReference type="AlphaFoldDB" id="A0A1W1BFZ0"/>
<sequence length="138" mass="16260">MKPQPKKESWVVLIKSPKIKFHDIGYIIKDGEDVTLQLYSAGTAVESFEINHFICTRDGCMRKSSFNAEYLNSAYDDDLLKDLLMRRPIFDGKNLQKLQDGFEQKIKSKEYDILYKVTVDTLYFKDKKNHILFKLKRQ</sequence>
<keyword evidence="1" id="KW-0449">Lipoprotein</keyword>
<organism evidence="1">
    <name type="scientific">hydrothermal vent metagenome</name>
    <dbReference type="NCBI Taxonomy" id="652676"/>
    <lineage>
        <taxon>unclassified sequences</taxon>
        <taxon>metagenomes</taxon>
        <taxon>ecological metagenomes</taxon>
    </lineage>
</organism>
<gene>
    <name evidence="1" type="ORF">MNB_SM-7-1254</name>
</gene>
<reference evidence="1" key="1">
    <citation type="submission" date="2016-10" db="EMBL/GenBank/DDBJ databases">
        <authorList>
            <person name="de Groot N.N."/>
        </authorList>
    </citation>
    <scope>NUCLEOTIDE SEQUENCE</scope>
</reference>